<dbReference type="STRING" id="1348612.A0A397JHB6"/>
<dbReference type="OrthoDB" id="2448732at2759"/>
<sequence length="377" mass="44615">MEGRQIANLLIYSVYFVLNLGERPKRENFSYMQLRKDCQFTFKSHQIMKKELLHNPAELDKEVKRKLDNINWPITDELEGGEFFRILDIFKTHYYFNRIPVTYYRTKPDLPGNPRDLDKLITCKGKFPITDSQEMANLEKYKSELRRYYMLDRRLLQSYIQIADERKPLPNDYKEIRGECANYLLWKYTVINNFTYGVRHSKKEFRENYLISGKIEKLRKEYIFSGLPATYFYQPSNLPLNTNVVTMPNHIKLPIRDKKDIRILIDVPEAGVQLPINRADLKYEGKEVLSSVDTVITEMVKKTEEVMVLPITDRVKVSNIIKLLHKFYNFKYLPSEFFHIPAIANPVFSIPVTQIQNPNAKIPNAKSQFQMPNPNYF</sequence>
<keyword evidence="2" id="KW-1185">Reference proteome</keyword>
<comment type="caution">
    <text evidence="1">The sequence shown here is derived from an EMBL/GenBank/DDBJ whole genome shotgun (WGS) entry which is preliminary data.</text>
</comment>
<accession>A0A397JHB6</accession>
<reference evidence="1 2" key="1">
    <citation type="submission" date="2018-08" db="EMBL/GenBank/DDBJ databases">
        <title>Genome and evolution of the arbuscular mycorrhizal fungus Diversispora epigaea (formerly Glomus versiforme) and its bacterial endosymbionts.</title>
        <authorList>
            <person name="Sun X."/>
            <person name="Fei Z."/>
            <person name="Harrison M."/>
        </authorList>
    </citation>
    <scope>NUCLEOTIDE SEQUENCE [LARGE SCALE GENOMIC DNA]</scope>
    <source>
        <strain evidence="1 2">IT104</strain>
    </source>
</reference>
<gene>
    <name evidence="1" type="ORF">Glove_83g68</name>
</gene>
<dbReference type="EMBL" id="PQFF01000079">
    <property type="protein sequence ID" value="RHZ84363.1"/>
    <property type="molecule type" value="Genomic_DNA"/>
</dbReference>
<dbReference type="AlphaFoldDB" id="A0A397JHB6"/>
<name>A0A397JHB6_9GLOM</name>
<organism evidence="1 2">
    <name type="scientific">Diversispora epigaea</name>
    <dbReference type="NCBI Taxonomy" id="1348612"/>
    <lineage>
        <taxon>Eukaryota</taxon>
        <taxon>Fungi</taxon>
        <taxon>Fungi incertae sedis</taxon>
        <taxon>Mucoromycota</taxon>
        <taxon>Glomeromycotina</taxon>
        <taxon>Glomeromycetes</taxon>
        <taxon>Diversisporales</taxon>
        <taxon>Diversisporaceae</taxon>
        <taxon>Diversispora</taxon>
    </lineage>
</organism>
<proteinExistence type="predicted"/>
<dbReference type="Proteomes" id="UP000266861">
    <property type="component" value="Unassembled WGS sequence"/>
</dbReference>
<evidence type="ECO:0000313" key="1">
    <source>
        <dbReference type="EMBL" id="RHZ84363.1"/>
    </source>
</evidence>
<evidence type="ECO:0000313" key="2">
    <source>
        <dbReference type="Proteomes" id="UP000266861"/>
    </source>
</evidence>
<protein>
    <submittedName>
        <fullName evidence="1">Uncharacterized protein</fullName>
    </submittedName>
</protein>